<evidence type="ECO:0000313" key="1">
    <source>
        <dbReference type="EMBL" id="MBB5315879.1"/>
    </source>
</evidence>
<sequence>MFALANAPQAGGLQSKQADAQTTYNHIPANMEALVCSDPEQQADCKIYFAGFAHTLDLIFATDSKGDAGDGLCGDISDLIYEFAHEVQTNPKARTEETHTVLATLLIRDHNCSKRKGQSRIQNHVSAGELIDMCHAGDIAFSSCSQYQAGFLSAVLFVSEQTGKPVLCGDQRLINPLSVSTMLNDRLQANFRLRRDPAVAVMLDELKANMPCSSK</sequence>
<name>A0A7W8IET0_9BACT</name>
<evidence type="ECO:0008006" key="3">
    <source>
        <dbReference type="Google" id="ProtNLM"/>
    </source>
</evidence>
<gene>
    <name evidence="1" type="ORF">HDF09_000529</name>
</gene>
<keyword evidence="2" id="KW-1185">Reference proteome</keyword>
<accession>A0A7W8IET0</accession>
<protein>
    <recommendedName>
        <fullName evidence="3">Rap1a immunity protein domain-containing protein</fullName>
    </recommendedName>
</protein>
<organism evidence="1 2">
    <name type="scientific">Tunturiibacter empetritectus</name>
    <dbReference type="NCBI Taxonomy" id="3069691"/>
    <lineage>
        <taxon>Bacteria</taxon>
        <taxon>Pseudomonadati</taxon>
        <taxon>Acidobacteriota</taxon>
        <taxon>Terriglobia</taxon>
        <taxon>Terriglobales</taxon>
        <taxon>Acidobacteriaceae</taxon>
        <taxon>Tunturiibacter</taxon>
    </lineage>
</organism>
<dbReference type="AlphaFoldDB" id="A0A7W8IET0"/>
<evidence type="ECO:0000313" key="2">
    <source>
        <dbReference type="Proteomes" id="UP000568106"/>
    </source>
</evidence>
<reference evidence="1" key="1">
    <citation type="submission" date="2020-08" db="EMBL/GenBank/DDBJ databases">
        <title>Genomic Encyclopedia of Type Strains, Phase IV (KMG-V): Genome sequencing to study the core and pangenomes of soil and plant-associated prokaryotes.</title>
        <authorList>
            <person name="Whitman W."/>
        </authorList>
    </citation>
    <scope>NUCLEOTIDE SEQUENCE [LARGE SCALE GENOMIC DNA]</scope>
    <source>
        <strain evidence="1">M8UP27</strain>
    </source>
</reference>
<proteinExistence type="predicted"/>
<dbReference type="EMBL" id="JACHDY010000001">
    <property type="protein sequence ID" value="MBB5315879.1"/>
    <property type="molecule type" value="Genomic_DNA"/>
</dbReference>
<dbReference type="Proteomes" id="UP000568106">
    <property type="component" value="Unassembled WGS sequence"/>
</dbReference>
<comment type="caution">
    <text evidence="1">The sequence shown here is derived from an EMBL/GenBank/DDBJ whole genome shotgun (WGS) entry which is preliminary data.</text>
</comment>